<dbReference type="SUPFAM" id="SSF56529">
    <property type="entry name" value="FAH"/>
    <property type="match status" value="1"/>
</dbReference>
<evidence type="ECO:0000259" key="2">
    <source>
        <dbReference type="Pfam" id="PF01557"/>
    </source>
</evidence>
<dbReference type="InterPro" id="IPR011234">
    <property type="entry name" value="Fumarylacetoacetase-like_C"/>
</dbReference>
<dbReference type="OrthoDB" id="8689761at2"/>
<dbReference type="AlphaFoldDB" id="Q221A2"/>
<sequence length="252" mass="26483">MSIRPDTQTLITALTRARLSGQRLCAADWVGAVHSEADAYAVQDGVATALGWAEGPLVRHWKSGGSTRSGPFSHAPLDPAAINPAGKTGLLLGVEAEVALRLGRDVSPEAARAMKSETAGDWVDAMAVAVELVASRWTEGLAAPELLRMADHQSNAGLMLGIWQPYAARDWSAQTCQVKVGSQTPVTCTGSHSLNDPAWLLPAWLQHLTRHGTTVAAGTVVTTGSWVGCLPIQPDDRVSVDFAGLGHLTVGL</sequence>
<accession>Q221A2</accession>
<evidence type="ECO:0000313" key="4">
    <source>
        <dbReference type="Proteomes" id="UP000008332"/>
    </source>
</evidence>
<dbReference type="GO" id="GO:0008684">
    <property type="term" value="F:2-oxopent-4-enoate hydratase activity"/>
    <property type="evidence" value="ECO:0007669"/>
    <property type="project" value="TreeGrafter"/>
</dbReference>
<dbReference type="KEGG" id="rfr:Rfer_0650"/>
<organism evidence="3 4">
    <name type="scientific">Albidiferax ferrireducens (strain ATCC BAA-621 / DSM 15236 / T118)</name>
    <name type="common">Rhodoferax ferrireducens</name>
    <dbReference type="NCBI Taxonomy" id="338969"/>
    <lineage>
        <taxon>Bacteria</taxon>
        <taxon>Pseudomonadati</taxon>
        <taxon>Pseudomonadota</taxon>
        <taxon>Betaproteobacteria</taxon>
        <taxon>Burkholderiales</taxon>
        <taxon>Comamonadaceae</taxon>
        <taxon>Rhodoferax</taxon>
    </lineage>
</organism>
<dbReference type="EMBL" id="CP000267">
    <property type="protein sequence ID" value="ABD68401.1"/>
    <property type="molecule type" value="Genomic_DNA"/>
</dbReference>
<dbReference type="Gene3D" id="3.90.850.10">
    <property type="entry name" value="Fumarylacetoacetase-like, C-terminal domain"/>
    <property type="match status" value="1"/>
</dbReference>
<dbReference type="PANTHER" id="PTHR30143:SF0">
    <property type="entry name" value="2-KETO-4-PENTENOATE HYDRATASE"/>
    <property type="match status" value="1"/>
</dbReference>
<dbReference type="InterPro" id="IPR036663">
    <property type="entry name" value="Fumarylacetoacetase_C_sf"/>
</dbReference>
<keyword evidence="1" id="KW-0456">Lyase</keyword>
<dbReference type="InterPro" id="IPR050772">
    <property type="entry name" value="Hydratase-Decarb/MhpD_sf"/>
</dbReference>
<dbReference type="eggNOG" id="COG3971">
    <property type="taxonomic scope" value="Bacteria"/>
</dbReference>
<keyword evidence="4" id="KW-1185">Reference proteome</keyword>
<dbReference type="GO" id="GO:0005737">
    <property type="term" value="C:cytoplasm"/>
    <property type="evidence" value="ECO:0007669"/>
    <property type="project" value="TreeGrafter"/>
</dbReference>
<dbReference type="HOGENOM" id="CLU_060136_1_2_4"/>
<dbReference type="PANTHER" id="PTHR30143">
    <property type="entry name" value="ACID HYDRATASE"/>
    <property type="match status" value="1"/>
</dbReference>
<evidence type="ECO:0000313" key="3">
    <source>
        <dbReference type="EMBL" id="ABD68401.1"/>
    </source>
</evidence>
<name>Q221A2_ALBFT</name>
<gene>
    <name evidence="3" type="ordered locus">Rfer_0650</name>
</gene>
<evidence type="ECO:0000256" key="1">
    <source>
        <dbReference type="ARBA" id="ARBA00023239"/>
    </source>
</evidence>
<reference evidence="4" key="1">
    <citation type="submission" date="2006-02" db="EMBL/GenBank/DDBJ databases">
        <title>Complete sequence of chromosome of Rhodoferax ferrireducens DSM 15236.</title>
        <authorList>
            <person name="Copeland A."/>
            <person name="Lucas S."/>
            <person name="Lapidus A."/>
            <person name="Barry K."/>
            <person name="Detter J.C."/>
            <person name="Glavina del Rio T."/>
            <person name="Hammon N."/>
            <person name="Israni S."/>
            <person name="Pitluck S."/>
            <person name="Brettin T."/>
            <person name="Bruce D."/>
            <person name="Han C."/>
            <person name="Tapia R."/>
            <person name="Gilna P."/>
            <person name="Kiss H."/>
            <person name="Schmutz J."/>
            <person name="Larimer F."/>
            <person name="Land M."/>
            <person name="Kyrpides N."/>
            <person name="Ivanova N."/>
            <person name="Richardson P."/>
        </authorList>
    </citation>
    <scope>NUCLEOTIDE SEQUENCE [LARGE SCALE GENOMIC DNA]</scope>
    <source>
        <strain evidence="4">ATCC BAA-621 / DSM 15236 / T118</strain>
    </source>
</reference>
<dbReference type="RefSeq" id="WP_011462974.1">
    <property type="nucleotide sequence ID" value="NC_007908.1"/>
</dbReference>
<dbReference type="STRING" id="338969.Rfer_0650"/>
<feature type="domain" description="Fumarylacetoacetase-like C-terminal" evidence="2">
    <location>
        <begin position="92"/>
        <end position="249"/>
    </location>
</feature>
<proteinExistence type="predicted"/>
<dbReference type="Proteomes" id="UP000008332">
    <property type="component" value="Chromosome"/>
</dbReference>
<dbReference type="Pfam" id="PF01557">
    <property type="entry name" value="FAA_hydrolase"/>
    <property type="match status" value="1"/>
</dbReference>
<protein>
    <submittedName>
        <fullName evidence="3">Putative hydratase</fullName>
    </submittedName>
</protein>